<protein>
    <submittedName>
        <fullName evidence="1">Uncharacterized protein</fullName>
    </submittedName>
</protein>
<reference evidence="1 2" key="1">
    <citation type="journal article" date="2016" name="Genome Announc.">
        <title>Complete Genome Sequence of Thiostrepton-Producing Streptomyces laurentii ATCC 31255.</title>
        <authorList>
            <person name="Doi K."/>
            <person name="Fujino Y."/>
            <person name="Nagayoshi Y."/>
            <person name="Ohshima T."/>
            <person name="Ogata S."/>
        </authorList>
    </citation>
    <scope>NUCLEOTIDE SEQUENCE [LARGE SCALE GENOMIC DNA]</scope>
    <source>
        <strain evidence="1 2">ATCC 31255</strain>
    </source>
</reference>
<evidence type="ECO:0000313" key="1">
    <source>
        <dbReference type="EMBL" id="BAU86904.1"/>
    </source>
</evidence>
<accession>A0A160P6H0</accession>
<keyword evidence="2" id="KW-1185">Reference proteome</keyword>
<dbReference type="Proteomes" id="UP000217676">
    <property type="component" value="Chromosome"/>
</dbReference>
<dbReference type="AlphaFoldDB" id="A0A160P6H0"/>
<dbReference type="EMBL" id="AP017424">
    <property type="protein sequence ID" value="BAU86904.1"/>
    <property type="molecule type" value="Genomic_DNA"/>
</dbReference>
<gene>
    <name evidence="1" type="ORF">SLA_6035</name>
</gene>
<sequence>MVSGLGAGYVSPVLGSWAVCPFPSQCQYVEKKQEVRTLMTVTVTGSARIQEFIVPTPVVSG</sequence>
<name>A0A160P6H0_STRLU</name>
<proteinExistence type="predicted"/>
<organism evidence="1 2">
    <name type="scientific">Streptomyces laurentii</name>
    <dbReference type="NCBI Taxonomy" id="39478"/>
    <lineage>
        <taxon>Bacteria</taxon>
        <taxon>Bacillati</taxon>
        <taxon>Actinomycetota</taxon>
        <taxon>Actinomycetes</taxon>
        <taxon>Kitasatosporales</taxon>
        <taxon>Streptomycetaceae</taxon>
        <taxon>Streptomyces</taxon>
    </lineage>
</organism>
<evidence type="ECO:0000313" key="2">
    <source>
        <dbReference type="Proteomes" id="UP000217676"/>
    </source>
</evidence>
<dbReference type="KEGG" id="slau:SLA_6035"/>